<dbReference type="EMBL" id="MDYQ01000067">
    <property type="protein sequence ID" value="PRP84226.1"/>
    <property type="molecule type" value="Genomic_DNA"/>
</dbReference>
<accession>A0A2P6NJW0</accession>
<dbReference type="AlphaFoldDB" id="A0A2P6NJW0"/>
<feature type="region of interest" description="Disordered" evidence="1">
    <location>
        <begin position="695"/>
        <end position="764"/>
    </location>
</feature>
<evidence type="ECO:0000256" key="1">
    <source>
        <dbReference type="SAM" id="MobiDB-lite"/>
    </source>
</evidence>
<name>A0A2P6NJW0_9EUKA</name>
<protein>
    <submittedName>
        <fullName evidence="2">Uncharacterized protein</fullName>
    </submittedName>
</protein>
<dbReference type="OrthoDB" id="27483at2759"/>
<comment type="caution">
    <text evidence="2">The sequence shown here is derived from an EMBL/GenBank/DDBJ whole genome shotgun (WGS) entry which is preliminary data.</text>
</comment>
<reference evidence="2 3" key="1">
    <citation type="journal article" date="2018" name="Genome Biol. Evol.">
        <title>Multiple Roots of Fruiting Body Formation in Amoebozoa.</title>
        <authorList>
            <person name="Hillmann F."/>
            <person name="Forbes G."/>
            <person name="Novohradska S."/>
            <person name="Ferling I."/>
            <person name="Riege K."/>
            <person name="Groth M."/>
            <person name="Westermann M."/>
            <person name="Marz M."/>
            <person name="Spaller T."/>
            <person name="Winckler T."/>
            <person name="Schaap P."/>
            <person name="Glockner G."/>
        </authorList>
    </citation>
    <scope>NUCLEOTIDE SEQUENCE [LARGE SCALE GENOMIC DNA]</scope>
    <source>
        <strain evidence="2 3">Jena</strain>
    </source>
</reference>
<dbReference type="Proteomes" id="UP000241769">
    <property type="component" value="Unassembled WGS sequence"/>
</dbReference>
<evidence type="ECO:0000313" key="3">
    <source>
        <dbReference type="Proteomes" id="UP000241769"/>
    </source>
</evidence>
<gene>
    <name evidence="2" type="ORF">PROFUN_08426</name>
</gene>
<keyword evidence="3" id="KW-1185">Reference proteome</keyword>
<dbReference type="InParanoid" id="A0A2P6NJW0"/>
<organism evidence="2 3">
    <name type="scientific">Planoprotostelium fungivorum</name>
    <dbReference type="NCBI Taxonomy" id="1890364"/>
    <lineage>
        <taxon>Eukaryota</taxon>
        <taxon>Amoebozoa</taxon>
        <taxon>Evosea</taxon>
        <taxon>Variosea</taxon>
        <taxon>Cavosteliida</taxon>
        <taxon>Cavosteliaceae</taxon>
        <taxon>Planoprotostelium</taxon>
    </lineage>
</organism>
<feature type="compositionally biased region" description="Basic and acidic residues" evidence="1">
    <location>
        <begin position="713"/>
        <end position="737"/>
    </location>
</feature>
<proteinExistence type="predicted"/>
<sequence>MHRETSLHGKLYHDILRECLDEATLTEDVSVSKLDQSRVLPGLQVSDFGEIGPPLHPLLVEGLKKTGEELTKHVFVWNAGRKRHEASIENDEWMRQMEDELRKTAELKNILTGGAELKLHSLVIEEASEREYVWPLKRNKGAHFGYLLVVLPTMHRGGQMKVSLGDEERTSTAEHSQYLHQFLFFFKECQLISQPITMGYRVQLVFRLSVKEGLPPQWFKGVEHVKKVRGAVELWREDERGTEALCYPLSKRDAEENLTQQKIARLASKSFGLGCYFGKIDRRTSDSVVKIKSWGRHAFDTALWLKASKYAKTVIVFTKYDDVERLTVHFAQSNVYFSRLMDRVELLLPEEIMGILHAVPDDIIDHILSHYVPMEEMEGFYFTSRRCMERVCNVTDAAIRRMVQTAVQMKRSDILCDWFSLADSPRLLSRSEPYRDEIIANMPPIDTPRLDFTNHVMKLLHHYGGHVIAPKMIDFIGFHFGSSHGYRYDLFQIMDKLYEQMTEGSDSVLTVIPVSHPIQIITKYSPFVCQAYEEILDMWMAARSDDLSTLTLARHLSKVGRWEHIKTVWKQFCERWNNDVHRLWTDGYKFAVVIINANDRSPWKERHQKVPPVIHRVIVDLMGYIKIYLEEDTVCHCNYCRQVMELLYHNEMDELTFNFPKSIRKHVIDRYHIERKTMITEEGGTMTIKKLVRMKRPKGTKFDTARANLRTHLRSEDEGKEKNEGKREREKEVEERKRMKGKKRMEEGTKKNTQPSKKSKKTIN</sequence>
<evidence type="ECO:0000313" key="2">
    <source>
        <dbReference type="EMBL" id="PRP84226.1"/>
    </source>
</evidence>